<dbReference type="HOGENOM" id="CLU_450351_0_0_11"/>
<evidence type="ECO:0000313" key="4">
    <source>
        <dbReference type="Proteomes" id="UP000031121"/>
    </source>
</evidence>
<dbReference type="InterPro" id="IPR002508">
    <property type="entry name" value="MurNAc-LAA_cat"/>
</dbReference>
<accession>A0A0A8BBY9</accession>
<dbReference type="KEGG" id="cbac:JI75_08430"/>
<evidence type="ECO:0000313" key="3">
    <source>
        <dbReference type="EMBL" id="AJC12667.1"/>
    </source>
</evidence>
<reference evidence="3 4" key="2">
    <citation type="journal article" date="2015" name="Genome Announc.">
        <title>Complete Genome Sequence of Coriobacteriaceae Strain 68-1-3, a Novel Mucus-Degrading Isolate from the Swine Intestinal Tract.</title>
        <authorList>
            <person name="Looft T."/>
            <person name="Bayles D.O."/>
            <person name="Alt D.P."/>
            <person name="Stanton T.B."/>
        </authorList>
    </citation>
    <scope>NUCLEOTIDE SEQUENCE [LARGE SCALE GENOMIC DNA]</scope>
    <source>
        <strain evidence="3 4">68-1-3</strain>
    </source>
</reference>
<proteinExistence type="predicted"/>
<dbReference type="AlphaFoldDB" id="A0A0A8BBY9"/>
<reference evidence="4" key="1">
    <citation type="submission" date="2014-08" db="EMBL/GenBank/DDBJ databases">
        <title>Coriobacteriaceae sp. complete genome.</title>
        <authorList>
            <person name="Looft T."/>
            <person name="Bayles D.O."/>
            <person name="Stanton T.B."/>
        </authorList>
    </citation>
    <scope>NUCLEOTIDE SEQUENCE [LARGE SCALE GENOMIC DNA]</scope>
    <source>
        <strain evidence="4">68-1-3</strain>
    </source>
</reference>
<evidence type="ECO:0000259" key="2">
    <source>
        <dbReference type="SMART" id="SM00646"/>
    </source>
</evidence>
<feature type="chain" id="PRO_5002048052" description="MurNAc-LAA domain-containing protein" evidence="1">
    <location>
        <begin position="35"/>
        <end position="606"/>
    </location>
</feature>
<gene>
    <name evidence="3" type="ORF">JI75_08430</name>
</gene>
<dbReference type="PANTHER" id="PTHR30032">
    <property type="entry name" value="N-ACETYLMURAMOYL-L-ALANINE AMIDASE-RELATED"/>
    <property type="match status" value="1"/>
</dbReference>
<dbReference type="EMBL" id="CP009302">
    <property type="protein sequence ID" value="AJC12667.1"/>
    <property type="molecule type" value="Genomic_DNA"/>
</dbReference>
<sequence>MLEFRTDAVVRSVVGALLALALAFAAVPPRAAYADDASDAVIPELAQDQSEPTEEEIEAAVASGALSLPNSDDAAVIQEEGLALRSARSVTFPVKTNDKVPSNVRSFDYSGADMFETAAAEAEAAYPDGVESAILVGPGDAWIDALASAGLAASKGPILFTGKDGLSDAARVAMRELGVRSVLIMGGTAAVSAGVEADLAQEGIALEARLGGADCFGTQLAIYEYGKKNGFWSGDSVLYATAGWFGDALSASPLAFATRSPIFLVNADKELNSQQRSALEAAAREGFGRRAIVLGGTAVVSQDTESYVAGVSARAGGSAKAVRLAGDDQYGTSIAIADYETSSGFTWNNVAFASGSLPYDALAGSVFQGRTAAPLLLVHDYDTPTIAAAGAHGADIDRVRFFGGEAAVPMQTRMGVADALGYPWAANYGFKVYIDAGHGPDGVTLGVYDPGAVANGYEEADLNKELAGMVDRILREEYGVATFLNVDGGSYRFRMPEALANGCDALVSIHFNSSGASGPSGTESYIHSYNASRFSAAWQDMIHPRLVEGVGLADRGQREAELAVTGGGRIPSVLLEVAYINNAGDMSQYQARKQIVAHKIAEGIVA</sequence>
<dbReference type="Pfam" id="PF04122">
    <property type="entry name" value="CW_binding_2"/>
    <property type="match status" value="3"/>
</dbReference>
<dbReference type="InterPro" id="IPR007253">
    <property type="entry name" value="Cell_wall-bd_2"/>
</dbReference>
<dbReference type="GO" id="GO:0008745">
    <property type="term" value="F:N-acetylmuramoyl-L-alanine amidase activity"/>
    <property type="evidence" value="ECO:0007669"/>
    <property type="project" value="InterPro"/>
</dbReference>
<keyword evidence="4" id="KW-1185">Reference proteome</keyword>
<organism evidence="3 4">
    <name type="scientific">Berryella intestinalis</name>
    <dbReference type="NCBI Taxonomy" id="1531429"/>
    <lineage>
        <taxon>Bacteria</taxon>
        <taxon>Bacillati</taxon>
        <taxon>Actinomycetota</taxon>
        <taxon>Coriobacteriia</taxon>
        <taxon>Eggerthellales</taxon>
        <taxon>Eggerthellaceae</taxon>
        <taxon>Berryella</taxon>
    </lineage>
</organism>
<dbReference type="SMART" id="SM00646">
    <property type="entry name" value="Ami_3"/>
    <property type="match status" value="1"/>
</dbReference>
<dbReference type="InterPro" id="IPR051922">
    <property type="entry name" value="Bact_Sporulation_Assoc"/>
</dbReference>
<dbReference type="Pfam" id="PF01520">
    <property type="entry name" value="Amidase_3"/>
    <property type="match status" value="1"/>
</dbReference>
<dbReference type="Proteomes" id="UP000031121">
    <property type="component" value="Chromosome"/>
</dbReference>
<dbReference type="STRING" id="1531429.JI75_08430"/>
<feature type="signal peptide" evidence="1">
    <location>
        <begin position="1"/>
        <end position="34"/>
    </location>
</feature>
<dbReference type="Gene3D" id="3.40.630.40">
    <property type="entry name" value="Zn-dependent exopeptidases"/>
    <property type="match status" value="1"/>
</dbReference>
<keyword evidence="1" id="KW-0732">Signal</keyword>
<name>A0A0A8BBY9_9ACTN</name>
<dbReference type="PANTHER" id="PTHR30032:SF1">
    <property type="entry name" value="N-ACETYLMURAMOYL-L-ALANINE AMIDASE LYTC"/>
    <property type="match status" value="1"/>
</dbReference>
<dbReference type="GO" id="GO:0009253">
    <property type="term" value="P:peptidoglycan catabolic process"/>
    <property type="evidence" value="ECO:0007669"/>
    <property type="project" value="InterPro"/>
</dbReference>
<protein>
    <recommendedName>
        <fullName evidence="2">MurNAc-LAA domain-containing protein</fullName>
    </recommendedName>
</protein>
<feature type="domain" description="MurNAc-LAA" evidence="2">
    <location>
        <begin position="495"/>
        <end position="605"/>
    </location>
</feature>
<dbReference type="Gene3D" id="3.40.50.12090">
    <property type="match status" value="1"/>
</dbReference>
<dbReference type="SUPFAM" id="SSF53187">
    <property type="entry name" value="Zn-dependent exopeptidases"/>
    <property type="match status" value="1"/>
</dbReference>
<dbReference type="CDD" id="cd02696">
    <property type="entry name" value="MurNAc-LAA"/>
    <property type="match status" value="1"/>
</dbReference>
<evidence type="ECO:0000256" key="1">
    <source>
        <dbReference type="SAM" id="SignalP"/>
    </source>
</evidence>